<evidence type="ECO:0000256" key="1">
    <source>
        <dbReference type="SAM" id="MobiDB-lite"/>
    </source>
</evidence>
<dbReference type="EMBL" id="CAMXCT020000320">
    <property type="protein sequence ID" value="CAL1130465.1"/>
    <property type="molecule type" value="Genomic_DNA"/>
</dbReference>
<dbReference type="EMBL" id="CAMXCT010000320">
    <property type="protein sequence ID" value="CAI3977090.1"/>
    <property type="molecule type" value="Genomic_DNA"/>
</dbReference>
<feature type="domain" description="DRBM" evidence="2">
    <location>
        <begin position="116"/>
        <end position="190"/>
    </location>
</feature>
<dbReference type="EMBL" id="CAMXCT030000320">
    <property type="protein sequence ID" value="CAL4764402.1"/>
    <property type="molecule type" value="Genomic_DNA"/>
</dbReference>
<keyword evidence="6" id="KW-1185">Reference proteome</keyword>
<feature type="compositionally biased region" description="Basic and acidic residues" evidence="1">
    <location>
        <begin position="93"/>
        <end position="107"/>
    </location>
</feature>
<dbReference type="OrthoDB" id="448659at2759"/>
<dbReference type="AlphaFoldDB" id="A0A9P1FJR5"/>
<gene>
    <name evidence="3" type="ORF">C1SCF055_LOCUS5263</name>
</gene>
<name>A0A9P1FJR5_9DINO</name>
<feature type="compositionally biased region" description="Basic residues" evidence="1">
    <location>
        <begin position="204"/>
        <end position="214"/>
    </location>
</feature>
<dbReference type="SUPFAM" id="SSF54768">
    <property type="entry name" value="dsRNA-binding domain-like"/>
    <property type="match status" value="1"/>
</dbReference>
<dbReference type="Pfam" id="PF00035">
    <property type="entry name" value="dsrm"/>
    <property type="match status" value="1"/>
</dbReference>
<feature type="domain" description="DRBM" evidence="2">
    <location>
        <begin position="4"/>
        <end position="76"/>
    </location>
</feature>
<sequence length="358" mass="38658">MDDPKTQLSQLLQKQCGRALNKDDVVYLVSRYNQGSQYQAVVRLDCLDSREYAGEVCTDQKGAERSAAEQAVKSLEDALEALEAVEALQKRKAGPDDRSAKRLKDDNGLDNPAVTPKTQLNSFVMKIVKRYLQKGETVYDCNKVGQQYQATVRLTALPGDWGEREWAGHLCSTKQKAEQSAAEEAYKDIQEDPELAAEAAKPKGGGKSKGKGKLPKGGGFGGYGDYGDFGDYGGYGAYGCYGGYGAYGMGWSSWGSWKGKGKKGGCDGESDGNVGDRSFNQGIGLGLGPPISQRERVTDAPCVGTVVEWKGTYGWLESALPIDHPLASARGGKIFVHHRDLPRGVESLLEGQPLSFHV</sequence>
<protein>
    <submittedName>
        <fullName evidence="5">DRBM domain-containing protein</fullName>
    </submittedName>
</protein>
<dbReference type="InterPro" id="IPR014720">
    <property type="entry name" value="dsRBD_dom"/>
</dbReference>
<evidence type="ECO:0000313" key="4">
    <source>
        <dbReference type="EMBL" id="CAL1130465.1"/>
    </source>
</evidence>
<dbReference type="SMART" id="SM00358">
    <property type="entry name" value="DSRM"/>
    <property type="match status" value="2"/>
</dbReference>
<evidence type="ECO:0000313" key="5">
    <source>
        <dbReference type="EMBL" id="CAL4764402.1"/>
    </source>
</evidence>
<accession>A0A9P1FJR5</accession>
<evidence type="ECO:0000313" key="3">
    <source>
        <dbReference type="EMBL" id="CAI3977090.1"/>
    </source>
</evidence>
<reference evidence="3" key="1">
    <citation type="submission" date="2022-10" db="EMBL/GenBank/DDBJ databases">
        <authorList>
            <person name="Chen Y."/>
            <person name="Dougan E. K."/>
            <person name="Chan C."/>
            <person name="Rhodes N."/>
            <person name="Thang M."/>
        </authorList>
    </citation>
    <scope>NUCLEOTIDE SEQUENCE</scope>
</reference>
<comment type="caution">
    <text evidence="3">The sequence shown here is derived from an EMBL/GenBank/DDBJ whole genome shotgun (WGS) entry which is preliminary data.</text>
</comment>
<proteinExistence type="predicted"/>
<organism evidence="3">
    <name type="scientific">Cladocopium goreaui</name>
    <dbReference type="NCBI Taxonomy" id="2562237"/>
    <lineage>
        <taxon>Eukaryota</taxon>
        <taxon>Sar</taxon>
        <taxon>Alveolata</taxon>
        <taxon>Dinophyceae</taxon>
        <taxon>Suessiales</taxon>
        <taxon>Symbiodiniaceae</taxon>
        <taxon>Cladocopium</taxon>
    </lineage>
</organism>
<evidence type="ECO:0000259" key="2">
    <source>
        <dbReference type="SMART" id="SM00358"/>
    </source>
</evidence>
<dbReference type="Proteomes" id="UP001152797">
    <property type="component" value="Unassembled WGS sequence"/>
</dbReference>
<reference evidence="4" key="2">
    <citation type="submission" date="2024-04" db="EMBL/GenBank/DDBJ databases">
        <authorList>
            <person name="Chen Y."/>
            <person name="Shah S."/>
            <person name="Dougan E. K."/>
            <person name="Thang M."/>
            <person name="Chan C."/>
        </authorList>
    </citation>
    <scope>NUCLEOTIDE SEQUENCE [LARGE SCALE GENOMIC DNA]</scope>
</reference>
<feature type="region of interest" description="Disordered" evidence="1">
    <location>
        <begin position="89"/>
        <end position="116"/>
    </location>
</feature>
<evidence type="ECO:0000313" key="6">
    <source>
        <dbReference type="Proteomes" id="UP001152797"/>
    </source>
</evidence>
<feature type="region of interest" description="Disordered" evidence="1">
    <location>
        <begin position="181"/>
        <end position="214"/>
    </location>
</feature>